<keyword evidence="12" id="KW-1185">Reference proteome</keyword>
<sequence>MSRLWNPSIHKLHPYIPGEQPHLLNLTKLNTNESPYGPSPKAIEAIKNAANEDLRLYPDPTARKLCEVIADKFDLKLDNVFVGNGSDEVLAHAFRAFFRPENDILFADVTYGFYPVYCELFGLSYRHIPLKEDFCLAVEDYQGPCGGIAIANPNANTGIALPLDAIEQLLKSQPDCVVIIDEAYVDFGAETAVSLIKNYDNLLVVRTFSKSSGLAGLRVGYALGAPELIEALTRVKDSFNSYPLPRTSQAGAVASLLDEEWFGKTVRHIVATREKLIPQLEALGFKILPSQANFILIHHPEFSAVTLHNRLRDQSIIVRHLSSVPRIQEWLRVTIGSDQDCENLIRILRKILENPSLKPV</sequence>
<evidence type="ECO:0000256" key="4">
    <source>
        <dbReference type="ARBA" id="ARBA00011738"/>
    </source>
</evidence>
<dbReference type="Proteomes" id="UP000463975">
    <property type="component" value="Chromosome"/>
</dbReference>
<organism evidence="11 12">
    <name type="scientific">Aristophania vespae</name>
    <dbReference type="NCBI Taxonomy" id="2697033"/>
    <lineage>
        <taxon>Bacteria</taxon>
        <taxon>Pseudomonadati</taxon>
        <taxon>Pseudomonadota</taxon>
        <taxon>Alphaproteobacteria</taxon>
        <taxon>Acetobacterales</taxon>
        <taxon>Acetobacteraceae</taxon>
        <taxon>Aristophania</taxon>
    </lineage>
</organism>
<evidence type="ECO:0000313" key="12">
    <source>
        <dbReference type="Proteomes" id="UP000463975"/>
    </source>
</evidence>
<dbReference type="EC" id="2.6.1.9" evidence="9"/>
<comment type="catalytic activity">
    <reaction evidence="8 9">
        <text>L-histidinol phosphate + 2-oxoglutarate = 3-(imidazol-4-yl)-2-oxopropyl phosphate + L-glutamate</text>
        <dbReference type="Rhea" id="RHEA:23744"/>
        <dbReference type="ChEBI" id="CHEBI:16810"/>
        <dbReference type="ChEBI" id="CHEBI:29985"/>
        <dbReference type="ChEBI" id="CHEBI:57766"/>
        <dbReference type="ChEBI" id="CHEBI:57980"/>
        <dbReference type="EC" id="2.6.1.9"/>
    </reaction>
</comment>
<dbReference type="AlphaFoldDB" id="A0A6P1N9L0"/>
<evidence type="ECO:0000256" key="5">
    <source>
        <dbReference type="ARBA" id="ARBA00022576"/>
    </source>
</evidence>
<dbReference type="Gene3D" id="3.90.1150.10">
    <property type="entry name" value="Aspartate Aminotransferase, domain 1"/>
    <property type="match status" value="1"/>
</dbReference>
<comment type="cofactor">
    <cofactor evidence="1 9">
        <name>pyridoxal 5'-phosphate</name>
        <dbReference type="ChEBI" id="CHEBI:597326"/>
    </cofactor>
</comment>
<evidence type="ECO:0000256" key="2">
    <source>
        <dbReference type="ARBA" id="ARBA00005011"/>
    </source>
</evidence>
<dbReference type="GO" id="GO:0004400">
    <property type="term" value="F:histidinol-phosphate transaminase activity"/>
    <property type="evidence" value="ECO:0007669"/>
    <property type="project" value="UniProtKB-UniRule"/>
</dbReference>
<evidence type="ECO:0000256" key="8">
    <source>
        <dbReference type="ARBA" id="ARBA00047481"/>
    </source>
</evidence>
<keyword evidence="6 9" id="KW-0808">Transferase</keyword>
<dbReference type="UniPathway" id="UPA00031">
    <property type="reaction ID" value="UER00012"/>
</dbReference>
<evidence type="ECO:0000256" key="9">
    <source>
        <dbReference type="HAMAP-Rule" id="MF_01023"/>
    </source>
</evidence>
<keyword evidence="7 9" id="KW-0663">Pyridoxal phosphate</keyword>
<reference evidence="11 12" key="1">
    <citation type="submission" date="2020-01" db="EMBL/GenBank/DDBJ databases">
        <title>Genome sequencing of strain KACC 21507.</title>
        <authorList>
            <person name="Heo J."/>
            <person name="Kim S.-J."/>
            <person name="Kim J.-S."/>
            <person name="Hong S.-B."/>
            <person name="Kwon S.-W."/>
        </authorList>
    </citation>
    <scope>NUCLEOTIDE SEQUENCE [LARGE SCALE GENOMIC DNA]</scope>
    <source>
        <strain evidence="11 12">KACC 21507</strain>
    </source>
</reference>
<evidence type="ECO:0000259" key="10">
    <source>
        <dbReference type="Pfam" id="PF00155"/>
    </source>
</evidence>
<gene>
    <name evidence="9" type="primary">hisC</name>
    <name evidence="11" type="ORF">GT348_02270</name>
</gene>
<feature type="domain" description="Aminotransferase class I/classII large" evidence="10">
    <location>
        <begin position="26"/>
        <end position="347"/>
    </location>
</feature>
<name>A0A6P1N9L0_9PROT</name>
<comment type="similarity">
    <text evidence="3 9">Belongs to the class-II pyridoxal-phosphate-dependent aminotransferase family. Histidinol-phosphate aminotransferase subfamily.</text>
</comment>
<dbReference type="GO" id="GO:0000105">
    <property type="term" value="P:L-histidine biosynthetic process"/>
    <property type="evidence" value="ECO:0007669"/>
    <property type="project" value="UniProtKB-UniRule"/>
</dbReference>
<keyword evidence="9" id="KW-0028">Amino-acid biosynthesis</keyword>
<dbReference type="InterPro" id="IPR015421">
    <property type="entry name" value="PyrdxlP-dep_Trfase_major"/>
</dbReference>
<keyword evidence="9" id="KW-0368">Histidine biosynthesis</keyword>
<evidence type="ECO:0000256" key="1">
    <source>
        <dbReference type="ARBA" id="ARBA00001933"/>
    </source>
</evidence>
<dbReference type="HAMAP" id="MF_01023">
    <property type="entry name" value="HisC_aminotrans_2"/>
    <property type="match status" value="1"/>
</dbReference>
<dbReference type="PANTHER" id="PTHR43643:SF3">
    <property type="entry name" value="HISTIDINOL-PHOSPHATE AMINOTRANSFERASE"/>
    <property type="match status" value="1"/>
</dbReference>
<dbReference type="InterPro" id="IPR050106">
    <property type="entry name" value="HistidinolP_aminotransfase"/>
</dbReference>
<protein>
    <recommendedName>
        <fullName evidence="9">Histidinol-phosphate aminotransferase</fullName>
        <ecNumber evidence="9">2.6.1.9</ecNumber>
    </recommendedName>
    <alternativeName>
        <fullName evidence="9">Imidazole acetol-phosphate transaminase</fullName>
    </alternativeName>
</protein>
<dbReference type="EMBL" id="CP047652">
    <property type="protein sequence ID" value="QHI95255.1"/>
    <property type="molecule type" value="Genomic_DNA"/>
</dbReference>
<evidence type="ECO:0000256" key="3">
    <source>
        <dbReference type="ARBA" id="ARBA00007970"/>
    </source>
</evidence>
<dbReference type="RefSeq" id="WP_160618333.1">
    <property type="nucleotide sequence ID" value="NZ_CP047652.1"/>
</dbReference>
<keyword evidence="5 9" id="KW-0032">Aminotransferase</keyword>
<comment type="pathway">
    <text evidence="2 9">Amino-acid biosynthesis; L-histidine biosynthesis; L-histidine from 5-phospho-alpha-D-ribose 1-diphosphate: step 7/9.</text>
</comment>
<dbReference type="CDD" id="cd00609">
    <property type="entry name" value="AAT_like"/>
    <property type="match status" value="1"/>
</dbReference>
<dbReference type="PANTHER" id="PTHR43643">
    <property type="entry name" value="HISTIDINOL-PHOSPHATE AMINOTRANSFERASE 2"/>
    <property type="match status" value="1"/>
</dbReference>
<dbReference type="NCBIfam" id="TIGR01141">
    <property type="entry name" value="hisC"/>
    <property type="match status" value="1"/>
</dbReference>
<dbReference type="KEGG" id="bomb:GT348_02270"/>
<comment type="subunit">
    <text evidence="4 9">Homodimer.</text>
</comment>
<evidence type="ECO:0000313" key="11">
    <source>
        <dbReference type="EMBL" id="QHI95255.1"/>
    </source>
</evidence>
<dbReference type="GO" id="GO:0030170">
    <property type="term" value="F:pyridoxal phosphate binding"/>
    <property type="evidence" value="ECO:0007669"/>
    <property type="project" value="InterPro"/>
</dbReference>
<dbReference type="InterPro" id="IPR005861">
    <property type="entry name" value="HisP_aminotrans"/>
</dbReference>
<dbReference type="InterPro" id="IPR015424">
    <property type="entry name" value="PyrdxlP-dep_Trfase"/>
</dbReference>
<proteinExistence type="inferred from homology"/>
<accession>A0A6P1N9L0</accession>
<dbReference type="InterPro" id="IPR015422">
    <property type="entry name" value="PyrdxlP-dep_Trfase_small"/>
</dbReference>
<feature type="modified residue" description="N6-(pyridoxal phosphate)lysine" evidence="9">
    <location>
        <position position="210"/>
    </location>
</feature>
<evidence type="ECO:0000256" key="7">
    <source>
        <dbReference type="ARBA" id="ARBA00022898"/>
    </source>
</evidence>
<dbReference type="Pfam" id="PF00155">
    <property type="entry name" value="Aminotran_1_2"/>
    <property type="match status" value="1"/>
</dbReference>
<evidence type="ECO:0000256" key="6">
    <source>
        <dbReference type="ARBA" id="ARBA00022679"/>
    </source>
</evidence>
<dbReference type="InterPro" id="IPR004839">
    <property type="entry name" value="Aminotransferase_I/II_large"/>
</dbReference>
<dbReference type="SUPFAM" id="SSF53383">
    <property type="entry name" value="PLP-dependent transferases"/>
    <property type="match status" value="1"/>
</dbReference>
<dbReference type="Gene3D" id="3.40.640.10">
    <property type="entry name" value="Type I PLP-dependent aspartate aminotransferase-like (Major domain)"/>
    <property type="match status" value="1"/>
</dbReference>